<evidence type="ECO:0000313" key="4">
    <source>
        <dbReference type="EMBL" id="QPS34151.1"/>
    </source>
</evidence>
<reference evidence="3" key="2">
    <citation type="submission" date="2016-01" db="EMBL/GenBank/DDBJ databases">
        <authorList>
            <person name="Hong K.W."/>
        </authorList>
    </citation>
    <scope>NUCLEOTIDE SEQUENCE</scope>
    <source>
        <strain evidence="3">M40</strain>
    </source>
</reference>
<dbReference type="RefSeq" id="WP_063249665.1">
    <property type="nucleotide sequence ID" value="NZ_CP065629.1"/>
</dbReference>
<dbReference type="InterPro" id="IPR007295">
    <property type="entry name" value="DUF402"/>
</dbReference>
<dbReference type="InterPro" id="IPR035930">
    <property type="entry name" value="FomD-like_sf"/>
</dbReference>
<dbReference type="Proteomes" id="UP000594979">
    <property type="component" value="Chromosome"/>
</dbReference>
<feature type="region of interest" description="Disordered" evidence="1">
    <location>
        <begin position="247"/>
        <end position="294"/>
    </location>
</feature>
<gene>
    <name evidence="3" type="ORF">AVW13_09590</name>
    <name evidence="4" type="ORF">I6G59_02125</name>
</gene>
<evidence type="ECO:0000313" key="3">
    <source>
        <dbReference type="EMBL" id="KZE21693.1"/>
    </source>
</evidence>
<dbReference type="Pfam" id="PF04167">
    <property type="entry name" value="DUF402"/>
    <property type="match status" value="1"/>
</dbReference>
<reference evidence="5" key="1">
    <citation type="submission" date="2016-01" db="EMBL/GenBank/DDBJ databases">
        <title>Draft genome of Chromobacterium sp. F49.</title>
        <authorList>
            <person name="Hong K.W."/>
        </authorList>
    </citation>
    <scope>NUCLEOTIDE SEQUENCE [LARGE SCALE GENOMIC DNA]</scope>
    <source>
        <strain evidence="5">M40</strain>
    </source>
</reference>
<dbReference type="EMBL" id="LQQR01000013">
    <property type="protein sequence ID" value="KZE21693.1"/>
    <property type="molecule type" value="Genomic_DNA"/>
</dbReference>
<feature type="compositionally biased region" description="Basic and acidic residues" evidence="1">
    <location>
        <begin position="250"/>
        <end position="263"/>
    </location>
</feature>
<proteinExistence type="predicted"/>
<dbReference type="KEGG" id="bcau:I6G59_02125"/>
<evidence type="ECO:0000259" key="2">
    <source>
        <dbReference type="Pfam" id="PF04167"/>
    </source>
</evidence>
<reference evidence="4 6" key="3">
    <citation type="submission" date="2020-12" db="EMBL/GenBank/DDBJ databases">
        <title>FDA dAtabase for Regulatory Grade micrObial Sequences (FDA-ARGOS): Supporting development and validation of Infectious Disease Dx tests.</title>
        <authorList>
            <person name="Sproer C."/>
            <person name="Gronow S."/>
            <person name="Severitt S."/>
            <person name="Schroder I."/>
            <person name="Tallon L."/>
            <person name="Sadzewicz L."/>
            <person name="Zhao X."/>
            <person name="Boylan J."/>
            <person name="Ott S."/>
            <person name="Bowen H."/>
            <person name="Vavikolanu K."/>
            <person name="Mehta A."/>
            <person name="Aluvathingal J."/>
            <person name="Nadendla S."/>
            <person name="Lowell S."/>
            <person name="Myers T."/>
            <person name="Yan Y."/>
            <person name="Sichtig H."/>
        </authorList>
    </citation>
    <scope>NUCLEOTIDE SEQUENCE [LARGE SCALE GENOMIC DNA]</scope>
    <source>
        <strain evidence="4 6">FDAARGOS_902</strain>
    </source>
</reference>
<name>A0A165EA28_9MICO</name>
<feature type="domain" description="DUF402" evidence="2">
    <location>
        <begin position="96"/>
        <end position="171"/>
    </location>
</feature>
<dbReference type="Proteomes" id="UP000076612">
    <property type="component" value="Unassembled WGS sequence"/>
</dbReference>
<dbReference type="EMBL" id="CP065682">
    <property type="protein sequence ID" value="QPS34151.1"/>
    <property type="molecule type" value="Genomic_DNA"/>
</dbReference>
<dbReference type="SUPFAM" id="SSF159234">
    <property type="entry name" value="FomD-like"/>
    <property type="match status" value="1"/>
</dbReference>
<dbReference type="Gene3D" id="2.40.380.10">
    <property type="entry name" value="FomD-like"/>
    <property type="match status" value="1"/>
</dbReference>
<feature type="compositionally biased region" description="Polar residues" evidence="1">
    <location>
        <begin position="266"/>
        <end position="275"/>
    </location>
</feature>
<evidence type="ECO:0000313" key="5">
    <source>
        <dbReference type="Proteomes" id="UP000076612"/>
    </source>
</evidence>
<evidence type="ECO:0000256" key="1">
    <source>
        <dbReference type="SAM" id="MobiDB-lite"/>
    </source>
</evidence>
<accession>A0A165EA28</accession>
<sequence length="294" mass="32900">MEYTDPFALAVPSQARSLGQPPFWTPGQAVTWTYRRFDFDRDHIEVLRPMRVIEDGPDGAALWMPGGTEVTDTRIVGWEGFNAHDVPLDVRFRPPAEAPRRTMVPTRWQGHGVLKLAPPNVPFSVWVLVKPAEAADPSADPVRIEWYINLESTHLRTAEAVFTSDLILDITFPVAEEPLHLPGGRLNARGAVFKDVHEIAAAAQYGYWPPEWSDIVRGNGSLVLDRLEDHRWAFDPRWAGVARDLAGFEPGEKPRSGTGEKPRLGPTTSADTISPGQREHRRIPAGCYVRPDHR</sequence>
<organism evidence="4 6">
    <name type="scientific">Brevibacterium casei</name>
    <dbReference type="NCBI Taxonomy" id="33889"/>
    <lineage>
        <taxon>Bacteria</taxon>
        <taxon>Bacillati</taxon>
        <taxon>Actinomycetota</taxon>
        <taxon>Actinomycetes</taxon>
        <taxon>Micrococcales</taxon>
        <taxon>Brevibacteriaceae</taxon>
        <taxon>Brevibacterium</taxon>
    </lineage>
</organism>
<dbReference type="AlphaFoldDB" id="A0A165EA28"/>
<evidence type="ECO:0000313" key="6">
    <source>
        <dbReference type="Proteomes" id="UP000594979"/>
    </source>
</evidence>
<protein>
    <submittedName>
        <fullName evidence="4">DUF402 domain-containing protein</fullName>
    </submittedName>
</protein>
<dbReference type="GeneID" id="99774227"/>
<dbReference type="STRING" id="33889.AVW13_09590"/>